<organism evidence="8 9">
    <name type="scientific">Syncephalastrum racemosum</name>
    <name type="common">Filamentous fungus</name>
    <dbReference type="NCBI Taxonomy" id="13706"/>
    <lineage>
        <taxon>Eukaryota</taxon>
        <taxon>Fungi</taxon>
        <taxon>Fungi incertae sedis</taxon>
        <taxon>Mucoromycota</taxon>
        <taxon>Mucoromycotina</taxon>
        <taxon>Mucoromycetes</taxon>
        <taxon>Mucorales</taxon>
        <taxon>Syncephalastraceae</taxon>
        <taxon>Syncephalastrum</taxon>
    </lineage>
</organism>
<name>A0A1X2HN62_SYNRA</name>
<evidence type="ECO:0000256" key="1">
    <source>
        <dbReference type="ARBA" id="ARBA00016067"/>
    </source>
</evidence>
<dbReference type="AlphaFoldDB" id="A0A1X2HN62"/>
<feature type="region of interest" description="Disordered" evidence="6">
    <location>
        <begin position="1"/>
        <end position="31"/>
    </location>
</feature>
<dbReference type="OrthoDB" id="2110451at2759"/>
<dbReference type="GO" id="GO:0070979">
    <property type="term" value="P:protein K11-linked ubiquitination"/>
    <property type="evidence" value="ECO:0007669"/>
    <property type="project" value="TreeGrafter"/>
</dbReference>
<gene>
    <name evidence="8" type="ORF">BCR43DRAFT_485893</name>
</gene>
<evidence type="ECO:0000256" key="3">
    <source>
        <dbReference type="ARBA" id="ARBA00022776"/>
    </source>
</evidence>
<dbReference type="EMBL" id="MCGN01000002">
    <property type="protein sequence ID" value="ORZ00843.1"/>
    <property type="molecule type" value="Genomic_DNA"/>
</dbReference>
<proteinExistence type="predicted"/>
<keyword evidence="3" id="KW-0498">Mitosis</keyword>
<keyword evidence="4" id="KW-0833">Ubl conjugation pathway</keyword>
<dbReference type="InterPro" id="IPR024790">
    <property type="entry name" value="APC4_long_dom"/>
</dbReference>
<evidence type="ECO:0000313" key="8">
    <source>
        <dbReference type="EMBL" id="ORZ00843.1"/>
    </source>
</evidence>
<dbReference type="Proteomes" id="UP000242180">
    <property type="component" value="Unassembled WGS sequence"/>
</dbReference>
<evidence type="ECO:0000256" key="5">
    <source>
        <dbReference type="ARBA" id="ARBA00023306"/>
    </source>
</evidence>
<dbReference type="GO" id="GO:0031145">
    <property type="term" value="P:anaphase-promoting complex-dependent catabolic process"/>
    <property type="evidence" value="ECO:0007669"/>
    <property type="project" value="InterPro"/>
</dbReference>
<keyword evidence="9" id="KW-1185">Reference proteome</keyword>
<dbReference type="PANTHER" id="PTHR13260:SF0">
    <property type="entry name" value="ANAPHASE-PROMOTING COMPLEX SUBUNIT 4"/>
    <property type="match status" value="1"/>
</dbReference>
<accession>A0A1X2HN62</accession>
<dbReference type="PANTHER" id="PTHR13260">
    <property type="entry name" value="ANAPHASE PROMOTING COMPLEX SUBUNIT 4 APC4"/>
    <property type="match status" value="1"/>
</dbReference>
<keyword evidence="5" id="KW-0131">Cell cycle</keyword>
<evidence type="ECO:0000313" key="9">
    <source>
        <dbReference type="Proteomes" id="UP000242180"/>
    </source>
</evidence>
<evidence type="ECO:0000256" key="2">
    <source>
        <dbReference type="ARBA" id="ARBA00022618"/>
    </source>
</evidence>
<evidence type="ECO:0000259" key="7">
    <source>
        <dbReference type="Pfam" id="PF12896"/>
    </source>
</evidence>
<feature type="compositionally biased region" description="Polar residues" evidence="6">
    <location>
        <begin position="1"/>
        <end position="11"/>
    </location>
</feature>
<comment type="caution">
    <text evidence="8">The sequence shown here is derived from an EMBL/GenBank/DDBJ whole genome shotgun (WGS) entry which is preliminary data.</text>
</comment>
<evidence type="ECO:0000256" key="6">
    <source>
        <dbReference type="SAM" id="MobiDB-lite"/>
    </source>
</evidence>
<dbReference type="GO" id="GO:0051301">
    <property type="term" value="P:cell division"/>
    <property type="evidence" value="ECO:0007669"/>
    <property type="project" value="UniProtKB-KW"/>
</dbReference>
<sequence length="480" mass="54227">MSATADTSTGSKSKRQRTGHKSEAKTAREEAASVVSVSTDANADILRVLLRRESSTDNAPSYTLKILSNPVLKNRKEEICNIAASQMQINYLLNYMGYCFRLLERHHRTVLSMANQNAEKITSSIINHDEEGTAMPELEMIGFLALGRACDAVEEYFSEKVSERQVRMWQTRTAHSYMTCRTIASAYLLPACDRLMVYLDYWKGCSMHIQKYAGLLSMDEVCQSIHSAKTLSKRLHSYLAEVTKASKLFDEFILWVIHTTQKYADKKETGRSEMEQPHLENEKPIFTNTPWPIIDYLNSYFASDGMAHFFDDPPDAPRTEASLRKMFNNLKDTCTKTMTQPAAIVTQNTTVIGSIDIPIRAAPQQPNTFGRDMVAWAPDEDLQMYAFTKRDPLDETLTLVRMAGADIIEGVQIDLSGIRIHDMEFFDQNNLGVVYSTAQDDDSSTIATMDLGSYAYSKLSSMKMAKNERAKVWIEEEGAF</sequence>
<keyword evidence="2" id="KW-0132">Cell division</keyword>
<feature type="domain" description="Anaphase-promoting complex subunit 4 long" evidence="7">
    <location>
        <begin position="65"/>
        <end position="265"/>
    </location>
</feature>
<feature type="compositionally biased region" description="Basic and acidic residues" evidence="6">
    <location>
        <begin position="20"/>
        <end position="31"/>
    </location>
</feature>
<protein>
    <recommendedName>
        <fullName evidence="1">Anaphase-promoting complex subunit 4</fullName>
    </recommendedName>
</protein>
<dbReference type="STRING" id="13706.A0A1X2HN62"/>
<dbReference type="InterPro" id="IPR024789">
    <property type="entry name" value="APC4"/>
</dbReference>
<dbReference type="GO" id="GO:0034399">
    <property type="term" value="C:nuclear periphery"/>
    <property type="evidence" value="ECO:0007669"/>
    <property type="project" value="TreeGrafter"/>
</dbReference>
<evidence type="ECO:0000256" key="4">
    <source>
        <dbReference type="ARBA" id="ARBA00022786"/>
    </source>
</evidence>
<reference evidence="8 9" key="1">
    <citation type="submission" date="2016-07" db="EMBL/GenBank/DDBJ databases">
        <title>Pervasive Adenine N6-methylation of Active Genes in Fungi.</title>
        <authorList>
            <consortium name="DOE Joint Genome Institute"/>
            <person name="Mondo S.J."/>
            <person name="Dannebaum R.O."/>
            <person name="Kuo R.C."/>
            <person name="Labutti K."/>
            <person name="Haridas S."/>
            <person name="Kuo A."/>
            <person name="Salamov A."/>
            <person name="Ahrendt S.R."/>
            <person name="Lipzen A."/>
            <person name="Sullivan W."/>
            <person name="Andreopoulos W.B."/>
            <person name="Clum A."/>
            <person name="Lindquist E."/>
            <person name="Daum C."/>
            <person name="Ramamoorthy G.K."/>
            <person name="Gryganskyi A."/>
            <person name="Culley D."/>
            <person name="Magnuson J.K."/>
            <person name="James T.Y."/>
            <person name="O'Malley M.A."/>
            <person name="Stajich J.E."/>
            <person name="Spatafora J.W."/>
            <person name="Visel A."/>
            <person name="Grigoriev I.V."/>
        </authorList>
    </citation>
    <scope>NUCLEOTIDE SEQUENCE [LARGE SCALE GENOMIC DNA]</scope>
    <source>
        <strain evidence="8 9">NRRL 2496</strain>
    </source>
</reference>
<dbReference type="InParanoid" id="A0A1X2HN62"/>
<dbReference type="GO" id="GO:0005680">
    <property type="term" value="C:anaphase-promoting complex"/>
    <property type="evidence" value="ECO:0007669"/>
    <property type="project" value="InterPro"/>
</dbReference>
<dbReference type="Pfam" id="PF12896">
    <property type="entry name" value="ANAPC4"/>
    <property type="match status" value="1"/>
</dbReference>